<proteinExistence type="predicted"/>
<keyword evidence="1" id="KW-1133">Transmembrane helix</keyword>
<dbReference type="EMBL" id="PZJJ01000041">
    <property type="protein sequence ID" value="PTL37601.1"/>
    <property type="molecule type" value="Genomic_DNA"/>
</dbReference>
<keyword evidence="1" id="KW-0812">Transmembrane</keyword>
<accession>A0A2T4U2G8</accession>
<sequence>MEETEWDPREVKQLKKKRLVQNNLMMLILFLLFVYYIQAGGPAAALLPFLAVFLWILTARMLYTTITGKPLGTKTNQVIQAFDKQKKGKRSWKLRTGAEAVFTGAASILLTAVIIFMDFDDSPLRASAIFPFAGSWVGYNIGEMFRINNIQEND</sequence>
<dbReference type="Proteomes" id="UP000240509">
    <property type="component" value="Unassembled WGS sequence"/>
</dbReference>
<evidence type="ECO:0000313" key="2">
    <source>
        <dbReference type="EMBL" id="PTL37601.1"/>
    </source>
</evidence>
<comment type="caution">
    <text evidence="2">The sequence shown here is derived from an EMBL/GenBank/DDBJ whole genome shotgun (WGS) entry which is preliminary data.</text>
</comment>
<evidence type="ECO:0000313" key="3">
    <source>
        <dbReference type="Proteomes" id="UP000240509"/>
    </source>
</evidence>
<feature type="transmembrane region" description="Helical" evidence="1">
    <location>
        <begin position="43"/>
        <end position="63"/>
    </location>
</feature>
<feature type="transmembrane region" description="Helical" evidence="1">
    <location>
        <begin position="96"/>
        <end position="117"/>
    </location>
</feature>
<evidence type="ECO:0000256" key="1">
    <source>
        <dbReference type="SAM" id="Phobius"/>
    </source>
</evidence>
<name>A0A2T4U2G8_9BACI</name>
<gene>
    <name evidence="2" type="ORF">C6Y45_15615</name>
</gene>
<protein>
    <submittedName>
        <fullName evidence="2">Uncharacterized protein</fullName>
    </submittedName>
</protein>
<organism evidence="2 3">
    <name type="scientific">Alkalicoccus saliphilus</name>
    <dbReference type="NCBI Taxonomy" id="200989"/>
    <lineage>
        <taxon>Bacteria</taxon>
        <taxon>Bacillati</taxon>
        <taxon>Bacillota</taxon>
        <taxon>Bacilli</taxon>
        <taxon>Bacillales</taxon>
        <taxon>Bacillaceae</taxon>
        <taxon>Alkalicoccus</taxon>
    </lineage>
</organism>
<keyword evidence="1" id="KW-0472">Membrane</keyword>
<reference evidence="2 3" key="1">
    <citation type="submission" date="2018-03" db="EMBL/GenBank/DDBJ databases">
        <title>Alkalicoccus saliphilus sp. nov., isolated from a mineral pool.</title>
        <authorList>
            <person name="Zhao B."/>
        </authorList>
    </citation>
    <scope>NUCLEOTIDE SEQUENCE [LARGE SCALE GENOMIC DNA]</scope>
    <source>
        <strain evidence="2 3">6AG</strain>
    </source>
</reference>
<feature type="transmembrane region" description="Helical" evidence="1">
    <location>
        <begin position="19"/>
        <end position="37"/>
    </location>
</feature>
<keyword evidence="3" id="KW-1185">Reference proteome</keyword>
<dbReference type="AlphaFoldDB" id="A0A2T4U2G8"/>